<dbReference type="EMBL" id="BAAAMK010000001">
    <property type="protein sequence ID" value="GAA1939058.1"/>
    <property type="molecule type" value="Genomic_DNA"/>
</dbReference>
<feature type="region of interest" description="Disordered" evidence="1">
    <location>
        <begin position="15"/>
        <end position="39"/>
    </location>
</feature>
<organism evidence="2 3">
    <name type="scientific">Agromyces allii</name>
    <dbReference type="NCBI Taxonomy" id="393607"/>
    <lineage>
        <taxon>Bacteria</taxon>
        <taxon>Bacillati</taxon>
        <taxon>Actinomycetota</taxon>
        <taxon>Actinomycetes</taxon>
        <taxon>Micrococcales</taxon>
        <taxon>Microbacteriaceae</taxon>
        <taxon>Agromyces</taxon>
    </lineage>
</organism>
<name>A0ABN2PYZ1_9MICO</name>
<evidence type="ECO:0000313" key="2">
    <source>
        <dbReference type="EMBL" id="GAA1939058.1"/>
    </source>
</evidence>
<protein>
    <submittedName>
        <fullName evidence="2">Uncharacterized protein</fullName>
    </submittedName>
</protein>
<accession>A0ABN2PYZ1</accession>
<evidence type="ECO:0000313" key="3">
    <source>
        <dbReference type="Proteomes" id="UP001499954"/>
    </source>
</evidence>
<gene>
    <name evidence="2" type="ORF">GCM10009717_01800</name>
</gene>
<keyword evidence="3" id="KW-1185">Reference proteome</keyword>
<sequence length="119" mass="13005">MARTVALSGISETGRVDDGLFSLDDPGINKRSTDLDPMSPAQRQAIRALFARLGVNDAAGQFALVEELTGVRIRSVTELDEPTAQLVIRMLPGKIATSARTHTGNSWDDRDEPTWIDRL</sequence>
<evidence type="ECO:0000256" key="1">
    <source>
        <dbReference type="SAM" id="MobiDB-lite"/>
    </source>
</evidence>
<comment type="caution">
    <text evidence="2">The sequence shown here is derived from an EMBL/GenBank/DDBJ whole genome shotgun (WGS) entry which is preliminary data.</text>
</comment>
<dbReference type="Proteomes" id="UP001499954">
    <property type="component" value="Unassembled WGS sequence"/>
</dbReference>
<feature type="region of interest" description="Disordered" evidence="1">
    <location>
        <begin position="99"/>
        <end position="119"/>
    </location>
</feature>
<reference evidence="2 3" key="1">
    <citation type="journal article" date="2019" name="Int. J. Syst. Evol. Microbiol.">
        <title>The Global Catalogue of Microorganisms (GCM) 10K type strain sequencing project: providing services to taxonomists for standard genome sequencing and annotation.</title>
        <authorList>
            <consortium name="The Broad Institute Genomics Platform"/>
            <consortium name="The Broad Institute Genome Sequencing Center for Infectious Disease"/>
            <person name="Wu L."/>
            <person name="Ma J."/>
        </authorList>
    </citation>
    <scope>NUCLEOTIDE SEQUENCE [LARGE SCALE GENOMIC DNA]</scope>
    <source>
        <strain evidence="2 3">JCM 13584</strain>
    </source>
</reference>
<proteinExistence type="predicted"/>